<dbReference type="AlphaFoldDB" id="A0A4R7SP51"/>
<evidence type="ECO:0000256" key="2">
    <source>
        <dbReference type="ARBA" id="ARBA00022801"/>
    </source>
</evidence>
<organism evidence="4 5">
    <name type="scientific">Prosthecobacter fusiformis</name>
    <dbReference type="NCBI Taxonomy" id="48464"/>
    <lineage>
        <taxon>Bacteria</taxon>
        <taxon>Pseudomonadati</taxon>
        <taxon>Verrucomicrobiota</taxon>
        <taxon>Verrucomicrobiia</taxon>
        <taxon>Verrucomicrobiales</taxon>
        <taxon>Verrucomicrobiaceae</taxon>
        <taxon>Prosthecobacter</taxon>
    </lineage>
</organism>
<dbReference type="EMBL" id="SOCA01000001">
    <property type="protein sequence ID" value="TDU80761.1"/>
    <property type="molecule type" value="Genomic_DNA"/>
</dbReference>
<evidence type="ECO:0000313" key="5">
    <source>
        <dbReference type="Proteomes" id="UP000295662"/>
    </source>
</evidence>
<dbReference type="Gene3D" id="3.40.720.10">
    <property type="entry name" value="Alkaline Phosphatase, subunit A"/>
    <property type="match status" value="1"/>
</dbReference>
<dbReference type="GO" id="GO:0004065">
    <property type="term" value="F:arylsulfatase activity"/>
    <property type="evidence" value="ECO:0007669"/>
    <property type="project" value="TreeGrafter"/>
</dbReference>
<dbReference type="InterPro" id="IPR050738">
    <property type="entry name" value="Sulfatase"/>
</dbReference>
<name>A0A4R7SP51_9BACT</name>
<dbReference type="Proteomes" id="UP000295662">
    <property type="component" value="Unassembled WGS sequence"/>
</dbReference>
<sequence length="499" mass="56151">MMMTPCMQGAERPNILWFVVDDMSAHFSSYGETTINTPNVDRLVKEGMKFTRAQVTAPVCSTCRSAMITGMYQTTIGAHHHRSGRGELKIHLPEGVEPVPVLFQKGGYYTCIGSGLPDLDARGLPFGLPKGKKAAKRAKLAGNPPESRLGKTDYNFEWDPAMYDSHDWAGRGKDQPFFMQVQLPGGKLRGGDSRNARALAERAKAEFGEATDPQKVTLPPYYPRDPVLLEDWAAYLDAVKLTDKHVGKVLARLEAEWLLENTLIIFMTDHGISHARGKQFLYDEGSRIPFVVRGPGIVPGTVREDMIQQIDMAPLSLAAAGLPVPEVMQGRDVLAKDYKAREAVYAARDRCDETVERIRSVRTDKFLYIRNFYPERPHLQPNAYKDGKDIVRVLRAAHEAGTLPSVSEELLFSPKRQAEELYEYVNDRWQVTNLAANPDYREVLESHRAKLDQWMTETKDAGPESEAMYDSDMVDYRKKGGAEIERNIALMKQWAKEGK</sequence>
<proteinExistence type="inferred from homology"/>
<comment type="caution">
    <text evidence="4">The sequence shown here is derived from an EMBL/GenBank/DDBJ whole genome shotgun (WGS) entry which is preliminary data.</text>
</comment>
<reference evidence="4 5" key="1">
    <citation type="submission" date="2019-03" db="EMBL/GenBank/DDBJ databases">
        <title>Genomic Encyclopedia of Archaeal and Bacterial Type Strains, Phase II (KMG-II): from individual species to whole genera.</title>
        <authorList>
            <person name="Goeker M."/>
        </authorList>
    </citation>
    <scope>NUCLEOTIDE SEQUENCE [LARGE SCALE GENOMIC DNA]</scope>
    <source>
        <strain evidence="4 5">ATCC 25309</strain>
    </source>
</reference>
<comment type="similarity">
    <text evidence="1">Belongs to the sulfatase family.</text>
</comment>
<feature type="domain" description="Sulfatase N-terminal" evidence="3">
    <location>
        <begin position="13"/>
        <end position="321"/>
    </location>
</feature>
<accession>A0A4R7SP51</accession>
<protein>
    <submittedName>
        <fullName evidence="4">Arylsulfatase A-like enzyme</fullName>
    </submittedName>
</protein>
<dbReference type="PANTHER" id="PTHR42693:SF53">
    <property type="entry name" value="ENDO-4-O-SULFATASE"/>
    <property type="match status" value="1"/>
</dbReference>
<dbReference type="CDD" id="cd16027">
    <property type="entry name" value="SGSH"/>
    <property type="match status" value="1"/>
</dbReference>
<dbReference type="InterPro" id="IPR017850">
    <property type="entry name" value="Alkaline_phosphatase_core_sf"/>
</dbReference>
<evidence type="ECO:0000256" key="1">
    <source>
        <dbReference type="ARBA" id="ARBA00008779"/>
    </source>
</evidence>
<dbReference type="SUPFAM" id="SSF53649">
    <property type="entry name" value="Alkaline phosphatase-like"/>
    <property type="match status" value="1"/>
</dbReference>
<evidence type="ECO:0000313" key="4">
    <source>
        <dbReference type="EMBL" id="TDU80761.1"/>
    </source>
</evidence>
<dbReference type="Pfam" id="PF00884">
    <property type="entry name" value="Sulfatase"/>
    <property type="match status" value="1"/>
</dbReference>
<dbReference type="InterPro" id="IPR000917">
    <property type="entry name" value="Sulfatase_N"/>
</dbReference>
<dbReference type="PANTHER" id="PTHR42693">
    <property type="entry name" value="ARYLSULFATASE FAMILY MEMBER"/>
    <property type="match status" value="1"/>
</dbReference>
<keyword evidence="2" id="KW-0378">Hydrolase</keyword>
<keyword evidence="5" id="KW-1185">Reference proteome</keyword>
<evidence type="ECO:0000259" key="3">
    <source>
        <dbReference type="Pfam" id="PF00884"/>
    </source>
</evidence>
<gene>
    <name evidence="4" type="ORF">EI77_00058</name>
</gene>